<evidence type="ECO:0000256" key="1">
    <source>
        <dbReference type="SAM" id="SignalP"/>
    </source>
</evidence>
<dbReference type="AlphaFoldDB" id="A0A7X1KYX1"/>
<keyword evidence="3" id="KW-1185">Reference proteome</keyword>
<dbReference type="Proteomes" id="UP000526003">
    <property type="component" value="Unassembled WGS sequence"/>
</dbReference>
<evidence type="ECO:0000313" key="2">
    <source>
        <dbReference type="EMBL" id="MBC2691389.1"/>
    </source>
</evidence>
<comment type="caution">
    <text evidence="2">The sequence shown here is derived from an EMBL/GenBank/DDBJ whole genome shotgun (WGS) entry which is preliminary data.</text>
</comment>
<protein>
    <submittedName>
        <fullName evidence="2">Transporter</fullName>
    </submittedName>
</protein>
<feature type="chain" id="PRO_5030981616" evidence="1">
    <location>
        <begin position="29"/>
        <end position="316"/>
    </location>
</feature>
<dbReference type="Pfam" id="PF13557">
    <property type="entry name" value="Phenol_MetA_deg"/>
    <property type="match status" value="1"/>
</dbReference>
<dbReference type="EMBL" id="JACMYG010000016">
    <property type="protein sequence ID" value="MBC2691389.1"/>
    <property type="molecule type" value="Genomic_DNA"/>
</dbReference>
<feature type="signal peptide" evidence="1">
    <location>
        <begin position="1"/>
        <end position="28"/>
    </location>
</feature>
<sequence>MNPSRVSSPLRLAISLVLLSSVCLSAQATESGVDNIGPGTDGFFMLPLDVNSLADNMVALNLYYNFYKARKLNISSLGGKVPGVEITSEAVIPRLDYLTPLRLAGGRLGFYAAQPWLKQRVQAYGLEDERESMGDTTVAPIILWDMGKNLTLGAALEITLPTGEYDATRLANTSNNFYTYKPLFSFTWLPTERTELSLKTTYSFNEENHDTDYRSGQIFHFDYSASYKVTDNLNLGLNGYYLKQTTDDKQYGKTVQFNGQDVNDGVRGEVFAVGPALYFTFLKYASAELRWAKEFDVENRPEGQMLWAKVTIPYAF</sequence>
<organism evidence="2 3">
    <name type="scientific">Pseudomonas kielensis</name>
    <dbReference type="NCBI Taxonomy" id="2762577"/>
    <lineage>
        <taxon>Bacteria</taxon>
        <taxon>Pseudomonadati</taxon>
        <taxon>Pseudomonadota</taxon>
        <taxon>Gammaproteobacteria</taxon>
        <taxon>Pseudomonadales</taxon>
        <taxon>Pseudomonadaceae</taxon>
        <taxon>Pseudomonas</taxon>
    </lineage>
</organism>
<proteinExistence type="predicted"/>
<dbReference type="InterPro" id="IPR025737">
    <property type="entry name" value="FApF"/>
</dbReference>
<evidence type="ECO:0000313" key="3">
    <source>
        <dbReference type="Proteomes" id="UP000526003"/>
    </source>
</evidence>
<keyword evidence="1" id="KW-0732">Signal</keyword>
<dbReference type="RefSeq" id="WP_185818619.1">
    <property type="nucleotide sequence ID" value="NZ_JACMYG010000016.1"/>
</dbReference>
<reference evidence="2 3" key="1">
    <citation type="submission" date="2020-08" db="EMBL/GenBank/DDBJ databases">
        <title>Pseudomonas sp. nov.</title>
        <authorList>
            <person name="Gieschler S."/>
            <person name="Fiedler G."/>
            <person name="Brinks E."/>
            <person name="Boehnlein C."/>
            <person name="Franz C.M.A.P."/>
            <person name="Kabisch J."/>
        </authorList>
    </citation>
    <scope>NUCLEOTIDE SEQUENCE [LARGE SCALE GENOMIC DNA]</scope>
    <source>
        <strain evidence="2 3">MBT-1</strain>
    </source>
</reference>
<gene>
    <name evidence="2" type="ORF">H7995_16435</name>
</gene>
<accession>A0A7X1KYX1</accession>
<name>A0A7X1KYX1_9PSED</name>